<keyword evidence="6" id="KW-1133">Transmembrane helix</keyword>
<dbReference type="PROSITE" id="PS50035">
    <property type="entry name" value="PLD"/>
    <property type="match status" value="2"/>
</dbReference>
<dbReference type="InterPro" id="IPR001736">
    <property type="entry name" value="PLipase_D/transphosphatidylase"/>
</dbReference>
<reference evidence="10" key="1">
    <citation type="journal article" date="2014" name="Int. J. Syst. Evol. Microbiol.">
        <title>Complete genome of a new Firmicutes species belonging to the dominant human colonic microbiota ('Ruminococcus bicirculans') reveals two chromosomes and a selective capacity to utilize plant glucans.</title>
        <authorList>
            <consortium name="NISC Comparative Sequencing Program"/>
            <person name="Wegmann U."/>
            <person name="Louis P."/>
            <person name="Goesmann A."/>
            <person name="Henrissat B."/>
            <person name="Duncan S.H."/>
            <person name="Flint H.J."/>
        </authorList>
    </citation>
    <scope>NUCLEOTIDE SEQUENCE</scope>
    <source>
        <strain evidence="10">NBRC 102424</strain>
    </source>
</reference>
<evidence type="ECO:0000259" key="9">
    <source>
        <dbReference type="PROSITE" id="PS50035"/>
    </source>
</evidence>
<sequence>MFPPTTGNNVVLLEGAKNAHQAWYELVEQANYHLHLLFYIWCDDKVGRTLRDQLIVKAQQGVSVRVLYDAVGSFDLPNDFFEALIHAGGKVAKFLPVTLLRAPLLNFRNHRKLLIADGHAAYTGGINVGDEYLAWQDIGITLSGAGVNQLQEVFVEDWFYCTGEELTDADYFCRYDLHHTVSDTATCSVIASGPDQHFNATREMVFLTITQARSRLWIATPYFIPDEALLLALRTAVYRGVDVRILVPRDSDSRLCQRASRAYYTELLEAGVLINEYRGMLHAKATLIDNQGVLIGSANLDSRSFKLNFELSAVLSSESLCRQLQAWYEGLLASSDRVFRSDLDRVGYGDRMVISLAHLLSPLL</sequence>
<dbReference type="Proteomes" id="UP001161423">
    <property type="component" value="Unassembled WGS sequence"/>
</dbReference>
<reference evidence="10" key="2">
    <citation type="submission" date="2023-01" db="EMBL/GenBank/DDBJ databases">
        <title>Draft genome sequence of Methylophaga thalassica strain NBRC 102424.</title>
        <authorList>
            <person name="Sun Q."/>
            <person name="Mori K."/>
        </authorList>
    </citation>
    <scope>NUCLEOTIDE SEQUENCE</scope>
    <source>
        <strain evidence="10">NBRC 102424</strain>
    </source>
</reference>
<proteinExistence type="predicted"/>
<keyword evidence="3" id="KW-0808">Transferase</keyword>
<accession>A0ABQ5TTI7</accession>
<dbReference type="CDD" id="cd09112">
    <property type="entry name" value="PLDc_CLS_2"/>
    <property type="match status" value="1"/>
</dbReference>
<dbReference type="InterPro" id="IPR025202">
    <property type="entry name" value="PLD-like_dom"/>
</dbReference>
<dbReference type="Pfam" id="PF13091">
    <property type="entry name" value="PLDc_2"/>
    <property type="match status" value="2"/>
</dbReference>
<dbReference type="Gene3D" id="3.30.870.10">
    <property type="entry name" value="Endonuclease Chain A"/>
    <property type="match status" value="2"/>
</dbReference>
<dbReference type="SMART" id="SM00155">
    <property type="entry name" value="PLDc"/>
    <property type="match status" value="2"/>
</dbReference>
<feature type="domain" description="PLD phosphodiesterase" evidence="9">
    <location>
        <begin position="277"/>
        <end position="304"/>
    </location>
</feature>
<organism evidence="10 11">
    <name type="scientific">Methylophaga thalassica</name>
    <dbReference type="NCBI Taxonomy" id="40223"/>
    <lineage>
        <taxon>Bacteria</taxon>
        <taxon>Pseudomonadati</taxon>
        <taxon>Pseudomonadota</taxon>
        <taxon>Gammaproteobacteria</taxon>
        <taxon>Thiotrichales</taxon>
        <taxon>Piscirickettsiaceae</taxon>
        <taxon>Methylophaga</taxon>
    </lineage>
</organism>
<evidence type="ECO:0000256" key="8">
    <source>
        <dbReference type="NCBIfam" id="TIGR04265"/>
    </source>
</evidence>
<keyword evidence="5" id="KW-0677">Repeat</keyword>
<name>A0ABQ5TTI7_9GAMM</name>
<evidence type="ECO:0000256" key="4">
    <source>
        <dbReference type="ARBA" id="ARBA00022692"/>
    </source>
</evidence>
<dbReference type="SUPFAM" id="SSF56024">
    <property type="entry name" value="Phospholipase D/nuclease"/>
    <property type="match status" value="2"/>
</dbReference>
<evidence type="ECO:0000256" key="7">
    <source>
        <dbReference type="ARBA" id="ARBA00023136"/>
    </source>
</evidence>
<evidence type="ECO:0000256" key="1">
    <source>
        <dbReference type="ARBA" id="ARBA00004236"/>
    </source>
</evidence>
<dbReference type="PANTHER" id="PTHR21248:SF22">
    <property type="entry name" value="PHOSPHOLIPASE D"/>
    <property type="match status" value="1"/>
</dbReference>
<dbReference type="CDD" id="cd09110">
    <property type="entry name" value="PLDc_CLS_1"/>
    <property type="match status" value="1"/>
</dbReference>
<dbReference type="EC" id="2.7.8.-" evidence="8"/>
<evidence type="ECO:0000313" key="11">
    <source>
        <dbReference type="Proteomes" id="UP001161423"/>
    </source>
</evidence>
<dbReference type="PANTHER" id="PTHR21248">
    <property type="entry name" value="CARDIOLIPIN SYNTHASE"/>
    <property type="match status" value="1"/>
</dbReference>
<evidence type="ECO:0000313" key="10">
    <source>
        <dbReference type="EMBL" id="GLP98478.1"/>
    </source>
</evidence>
<keyword evidence="4" id="KW-0812">Transmembrane</keyword>
<evidence type="ECO:0000256" key="6">
    <source>
        <dbReference type="ARBA" id="ARBA00022989"/>
    </source>
</evidence>
<comment type="subcellular location">
    <subcellularLocation>
        <location evidence="1">Cell membrane</location>
    </subcellularLocation>
</comment>
<evidence type="ECO:0000256" key="3">
    <source>
        <dbReference type="ARBA" id="ARBA00022679"/>
    </source>
</evidence>
<feature type="domain" description="PLD phosphodiesterase" evidence="9">
    <location>
        <begin position="105"/>
        <end position="132"/>
    </location>
</feature>
<dbReference type="InterPro" id="IPR022924">
    <property type="entry name" value="Cardiolipin_synthase"/>
</dbReference>
<gene>
    <name evidence="10" type="ORF">GCM10007891_03320</name>
</gene>
<dbReference type="EMBL" id="BSND01000003">
    <property type="protein sequence ID" value="GLP98478.1"/>
    <property type="molecule type" value="Genomic_DNA"/>
</dbReference>
<evidence type="ECO:0000256" key="2">
    <source>
        <dbReference type="ARBA" id="ARBA00022475"/>
    </source>
</evidence>
<keyword evidence="7" id="KW-0472">Membrane</keyword>
<keyword evidence="11" id="KW-1185">Reference proteome</keyword>
<keyword evidence="2" id="KW-1003">Cell membrane</keyword>
<evidence type="ECO:0000256" key="5">
    <source>
        <dbReference type="ARBA" id="ARBA00022737"/>
    </source>
</evidence>
<dbReference type="NCBIfam" id="TIGR04265">
    <property type="entry name" value="bac_cardiolipin"/>
    <property type="match status" value="1"/>
</dbReference>
<protein>
    <recommendedName>
        <fullName evidence="8">Cardiolipin synthase</fullName>
        <ecNumber evidence="8">2.7.8.-</ecNumber>
    </recommendedName>
</protein>
<comment type="caution">
    <text evidence="10">The sequence shown here is derived from an EMBL/GenBank/DDBJ whole genome shotgun (WGS) entry which is preliminary data.</text>
</comment>